<dbReference type="PANTHER" id="PTHR46796:SF2">
    <property type="entry name" value="TRANSCRIPTIONAL REGULATORY PROTEIN"/>
    <property type="match status" value="1"/>
</dbReference>
<dbReference type="Proteomes" id="UP000242469">
    <property type="component" value="Unassembled WGS sequence"/>
</dbReference>
<accession>A0A1H4GFG5</accession>
<reference evidence="6" key="1">
    <citation type="submission" date="2016-10" db="EMBL/GenBank/DDBJ databases">
        <authorList>
            <person name="Varghese N."/>
            <person name="Submissions S."/>
        </authorList>
    </citation>
    <scope>NUCLEOTIDE SEQUENCE [LARGE SCALE GENOMIC DNA]</scope>
    <source>
        <strain evidence="6">DSM 11526</strain>
    </source>
</reference>
<keyword evidence="3" id="KW-0804">Transcription</keyword>
<dbReference type="Pfam" id="PF12833">
    <property type="entry name" value="HTH_18"/>
    <property type="match status" value="1"/>
</dbReference>
<evidence type="ECO:0000256" key="2">
    <source>
        <dbReference type="ARBA" id="ARBA00023125"/>
    </source>
</evidence>
<evidence type="ECO:0000313" key="6">
    <source>
        <dbReference type="Proteomes" id="UP000242469"/>
    </source>
</evidence>
<proteinExistence type="predicted"/>
<protein>
    <submittedName>
        <fullName evidence="5">Helix-turn-helix domain-containing protein</fullName>
    </submittedName>
</protein>
<dbReference type="EMBL" id="FNRJ01000016">
    <property type="protein sequence ID" value="SEB08363.1"/>
    <property type="molecule type" value="Genomic_DNA"/>
</dbReference>
<keyword evidence="2" id="KW-0238">DNA-binding</keyword>
<evidence type="ECO:0000313" key="5">
    <source>
        <dbReference type="EMBL" id="SEB08363.1"/>
    </source>
</evidence>
<name>A0A1H4GFG5_9GAMM</name>
<dbReference type="SMART" id="SM00342">
    <property type="entry name" value="HTH_ARAC"/>
    <property type="match status" value="1"/>
</dbReference>
<dbReference type="Gene3D" id="1.10.10.60">
    <property type="entry name" value="Homeodomain-like"/>
    <property type="match status" value="1"/>
</dbReference>
<dbReference type="GO" id="GO:0003700">
    <property type="term" value="F:DNA-binding transcription factor activity"/>
    <property type="evidence" value="ECO:0007669"/>
    <property type="project" value="InterPro"/>
</dbReference>
<keyword evidence="1" id="KW-0805">Transcription regulation</keyword>
<dbReference type="InterPro" id="IPR050204">
    <property type="entry name" value="AraC_XylS_family_regulators"/>
</dbReference>
<dbReference type="InterPro" id="IPR009057">
    <property type="entry name" value="Homeodomain-like_sf"/>
</dbReference>
<evidence type="ECO:0000256" key="1">
    <source>
        <dbReference type="ARBA" id="ARBA00023015"/>
    </source>
</evidence>
<evidence type="ECO:0000256" key="3">
    <source>
        <dbReference type="ARBA" id="ARBA00023163"/>
    </source>
</evidence>
<dbReference type="OrthoDB" id="9809338at2"/>
<organism evidence="5 6">
    <name type="scientific">Marinobacterium iners DSM 11526</name>
    <dbReference type="NCBI Taxonomy" id="1122198"/>
    <lineage>
        <taxon>Bacteria</taxon>
        <taxon>Pseudomonadati</taxon>
        <taxon>Pseudomonadota</taxon>
        <taxon>Gammaproteobacteria</taxon>
        <taxon>Oceanospirillales</taxon>
        <taxon>Oceanospirillaceae</taxon>
        <taxon>Marinobacterium</taxon>
    </lineage>
</organism>
<dbReference type="SUPFAM" id="SSF46689">
    <property type="entry name" value="Homeodomain-like"/>
    <property type="match status" value="1"/>
</dbReference>
<dbReference type="InterPro" id="IPR018060">
    <property type="entry name" value="HTH_AraC"/>
</dbReference>
<feature type="domain" description="HTH araC/xylS-type" evidence="4">
    <location>
        <begin position="138"/>
        <end position="210"/>
    </location>
</feature>
<dbReference type="STRING" id="1122198.SAMN02745729_11622"/>
<dbReference type="GO" id="GO:0043565">
    <property type="term" value="F:sequence-specific DNA binding"/>
    <property type="evidence" value="ECO:0007669"/>
    <property type="project" value="InterPro"/>
</dbReference>
<gene>
    <name evidence="5" type="ORF">SAMN02745729_11622</name>
</gene>
<dbReference type="PANTHER" id="PTHR46796">
    <property type="entry name" value="HTH-TYPE TRANSCRIPTIONAL ACTIVATOR RHAS-RELATED"/>
    <property type="match status" value="1"/>
</dbReference>
<evidence type="ECO:0000259" key="4">
    <source>
        <dbReference type="PROSITE" id="PS01124"/>
    </source>
</evidence>
<keyword evidence="6" id="KW-1185">Reference proteome</keyword>
<dbReference type="PROSITE" id="PS01124">
    <property type="entry name" value="HTH_ARAC_FAMILY_2"/>
    <property type="match status" value="1"/>
</dbReference>
<sequence>MDSIIYQWSVQCGKGEMSVLPDGCRDLIAISSQGGPVSFICTGLDASPRHVVCEGETRFVGIRLAPGVSFPWERAESSAKYSDQPLLDAAARLDHEAEPADMQQCLLDVMEYAQLPPQWLADCLQELNEGRSISHPRSERSIRRGVLDLTGASPRFWKGLGRVRRAGLAIVQSDLPLADIALAHGYADQAHLCRDVRRWLGVTPARLRQQPEAEWVGLASPDAFSIIANRRE</sequence>
<dbReference type="AlphaFoldDB" id="A0A1H4GFG5"/>